<reference evidence="1" key="2">
    <citation type="journal article" date="2015" name="Fish Shellfish Immunol.">
        <title>Early steps in the European eel (Anguilla anguilla)-Vibrio vulnificus interaction in the gills: Role of the RtxA13 toxin.</title>
        <authorList>
            <person name="Callol A."/>
            <person name="Pajuelo D."/>
            <person name="Ebbesson L."/>
            <person name="Teles M."/>
            <person name="MacKenzie S."/>
            <person name="Amaro C."/>
        </authorList>
    </citation>
    <scope>NUCLEOTIDE SEQUENCE</scope>
</reference>
<sequence>MQSCSLKVRAVYLEGTWRRR</sequence>
<dbReference type="EMBL" id="GBXM01020456">
    <property type="protein sequence ID" value="JAH88121.1"/>
    <property type="molecule type" value="Transcribed_RNA"/>
</dbReference>
<proteinExistence type="predicted"/>
<reference evidence="1" key="1">
    <citation type="submission" date="2014-11" db="EMBL/GenBank/DDBJ databases">
        <authorList>
            <person name="Amaro Gonzalez C."/>
        </authorList>
    </citation>
    <scope>NUCLEOTIDE SEQUENCE</scope>
</reference>
<dbReference type="AlphaFoldDB" id="A0A0E9WCT6"/>
<organism evidence="1">
    <name type="scientific">Anguilla anguilla</name>
    <name type="common">European freshwater eel</name>
    <name type="synonym">Muraena anguilla</name>
    <dbReference type="NCBI Taxonomy" id="7936"/>
    <lineage>
        <taxon>Eukaryota</taxon>
        <taxon>Metazoa</taxon>
        <taxon>Chordata</taxon>
        <taxon>Craniata</taxon>
        <taxon>Vertebrata</taxon>
        <taxon>Euteleostomi</taxon>
        <taxon>Actinopterygii</taxon>
        <taxon>Neopterygii</taxon>
        <taxon>Teleostei</taxon>
        <taxon>Anguilliformes</taxon>
        <taxon>Anguillidae</taxon>
        <taxon>Anguilla</taxon>
    </lineage>
</organism>
<accession>A0A0E9WCT6</accession>
<evidence type="ECO:0000313" key="1">
    <source>
        <dbReference type="EMBL" id="JAH88121.1"/>
    </source>
</evidence>
<protein>
    <submittedName>
        <fullName evidence="1">Uncharacterized protein</fullName>
    </submittedName>
</protein>
<name>A0A0E9WCT6_ANGAN</name>